<protein>
    <recommendedName>
        <fullName evidence="2">ribonuclease T2</fullName>
        <ecNumber evidence="2">4.6.1.19</ecNumber>
    </recommendedName>
</protein>
<dbReference type="EC" id="4.6.1.19" evidence="2"/>
<name>M9LRU9_PSEA3</name>
<evidence type="ECO:0000313" key="7">
    <source>
        <dbReference type="Proteomes" id="UP000011976"/>
    </source>
</evidence>
<dbReference type="GO" id="GO:0006401">
    <property type="term" value="P:RNA catabolic process"/>
    <property type="evidence" value="ECO:0007669"/>
    <property type="project" value="TreeGrafter"/>
</dbReference>
<dbReference type="PANTHER" id="PTHR11240:SF22">
    <property type="entry name" value="RIBONUCLEASE T2"/>
    <property type="match status" value="1"/>
</dbReference>
<feature type="chain" id="PRO_5004099965" description="ribonuclease T2" evidence="5">
    <location>
        <begin position="20"/>
        <end position="350"/>
    </location>
</feature>
<proteinExistence type="inferred from homology"/>
<dbReference type="PROSITE" id="PS00531">
    <property type="entry name" value="RNASE_T2_2"/>
    <property type="match status" value="1"/>
</dbReference>
<feature type="transmembrane region" description="Helical" evidence="4">
    <location>
        <begin position="127"/>
        <end position="146"/>
    </location>
</feature>
<dbReference type="InterPro" id="IPR001568">
    <property type="entry name" value="RNase_T2-like"/>
</dbReference>
<organism evidence="6 7">
    <name type="scientific">Pseudozyma antarctica (strain T-34)</name>
    <name type="common">Yeast</name>
    <name type="synonym">Candida antarctica</name>
    <dbReference type="NCBI Taxonomy" id="1151754"/>
    <lineage>
        <taxon>Eukaryota</taxon>
        <taxon>Fungi</taxon>
        <taxon>Dikarya</taxon>
        <taxon>Basidiomycota</taxon>
        <taxon>Ustilaginomycotina</taxon>
        <taxon>Ustilaginomycetes</taxon>
        <taxon>Ustilaginales</taxon>
        <taxon>Ustilaginaceae</taxon>
        <taxon>Moesziomyces</taxon>
    </lineage>
</organism>
<sequence>MKFATATLAVLAAAGTVSADNWLDQLGNSFKNKGQEIAACAKASSQLSCNAKYDIPASSSANCCFNGALVDGGKQSGLILSTQFWTSNAPDPANNGPKDSTTIHGLWPDVLIILLPRKQGYTCMLTMIFRSLVYAPSIFLFFLLVYEPPPFFLGSYTNDCLHLLQYCDGSYPSFCSSVSGIPEYTGAQIVDVMAKYDPALKAYYDKYFKDLNGDAPSFLEHEYNKHGTCYTTMRPTCQPKLPWISQADFAVLNYFRQIAHKFAELPTYDILKAAGIVPDANKTYQLADVQAALKQAHGATPFVGCNKKGEMNEFWYFNLVRGSVNFGHYEATESTTKSTCPATLKYLPKP</sequence>
<evidence type="ECO:0000256" key="1">
    <source>
        <dbReference type="ARBA" id="ARBA00007469"/>
    </source>
</evidence>
<gene>
    <name evidence="6" type="ORF">PANT_19d00054</name>
</gene>
<accession>M9LRU9</accession>
<dbReference type="STRING" id="1151754.M9LRU9"/>
<keyword evidence="4" id="KW-1133">Transmembrane helix</keyword>
<evidence type="ECO:0000256" key="3">
    <source>
        <dbReference type="RuleBase" id="RU004328"/>
    </source>
</evidence>
<reference evidence="7" key="1">
    <citation type="journal article" date="2013" name="Genome Announc.">
        <title>Genome sequence of the basidiomycetous yeast Pseudozyma antarctica T-34, a producer of the glycolipid biosurfactants mannosylerythritol lipids.</title>
        <authorList>
            <person name="Morita T."/>
            <person name="Koike H."/>
            <person name="Koyama Y."/>
            <person name="Hagiwara H."/>
            <person name="Ito E."/>
            <person name="Fukuoka T."/>
            <person name="Imura T."/>
            <person name="Machida M."/>
            <person name="Kitamoto D."/>
        </authorList>
    </citation>
    <scope>NUCLEOTIDE SEQUENCE [LARGE SCALE GENOMIC DNA]</scope>
    <source>
        <strain evidence="7">T-34</strain>
    </source>
</reference>
<feature type="signal peptide" evidence="5">
    <location>
        <begin position="1"/>
        <end position="19"/>
    </location>
</feature>
<keyword evidence="4" id="KW-0812">Transmembrane</keyword>
<evidence type="ECO:0000256" key="2">
    <source>
        <dbReference type="ARBA" id="ARBA00012571"/>
    </source>
</evidence>
<evidence type="ECO:0000256" key="4">
    <source>
        <dbReference type="SAM" id="Phobius"/>
    </source>
</evidence>
<evidence type="ECO:0000256" key="5">
    <source>
        <dbReference type="SAM" id="SignalP"/>
    </source>
</evidence>
<dbReference type="PANTHER" id="PTHR11240">
    <property type="entry name" value="RIBONUCLEASE T2"/>
    <property type="match status" value="1"/>
</dbReference>
<keyword evidence="5" id="KW-0732">Signal</keyword>
<dbReference type="Pfam" id="PF00445">
    <property type="entry name" value="Ribonuclease_T2"/>
    <property type="match status" value="1"/>
</dbReference>
<dbReference type="SUPFAM" id="SSF55895">
    <property type="entry name" value="Ribonuclease Rh-like"/>
    <property type="match status" value="1"/>
</dbReference>
<evidence type="ECO:0000313" key="6">
    <source>
        <dbReference type="EMBL" id="GAC75986.1"/>
    </source>
</evidence>
<dbReference type="GO" id="GO:0003723">
    <property type="term" value="F:RNA binding"/>
    <property type="evidence" value="ECO:0007669"/>
    <property type="project" value="InterPro"/>
</dbReference>
<dbReference type="InterPro" id="IPR036430">
    <property type="entry name" value="RNase_T2-like_sf"/>
</dbReference>
<keyword evidence="4" id="KW-0472">Membrane</keyword>
<dbReference type="InterPro" id="IPR033130">
    <property type="entry name" value="RNase_T2_His_AS_2"/>
</dbReference>
<comment type="similarity">
    <text evidence="1 3">Belongs to the RNase T2 family.</text>
</comment>
<dbReference type="AlphaFoldDB" id="M9LRU9"/>
<dbReference type="GO" id="GO:0005576">
    <property type="term" value="C:extracellular region"/>
    <property type="evidence" value="ECO:0007669"/>
    <property type="project" value="TreeGrafter"/>
</dbReference>
<dbReference type="OrthoDB" id="435754at2759"/>
<dbReference type="Gene3D" id="3.90.730.10">
    <property type="entry name" value="Ribonuclease T2-like"/>
    <property type="match status" value="2"/>
</dbReference>
<dbReference type="EMBL" id="DF196785">
    <property type="protein sequence ID" value="GAC75986.1"/>
    <property type="molecule type" value="Genomic_DNA"/>
</dbReference>
<dbReference type="Proteomes" id="UP000011976">
    <property type="component" value="Unassembled WGS sequence"/>
</dbReference>
<dbReference type="GO" id="GO:0033897">
    <property type="term" value="F:ribonuclease T2 activity"/>
    <property type="evidence" value="ECO:0007669"/>
    <property type="project" value="UniProtKB-EC"/>
</dbReference>